<sequence length="147" mass="15394">MTRILTTRRTVLLSLSALGLTGACGRDSPNSLEPKGGYPNPTADGRELIPVVEEMSIEPTPGGVIVTATGRTLPGYWDVALVAPAGPRAVETEIRLEFRVRPPVNPVPAGAQPVHRVSVGRFISNAELAGVSSIAVSGATNSRSSRR</sequence>
<protein>
    <recommendedName>
        <fullName evidence="4">Lipoprotein</fullName>
    </recommendedName>
</protein>
<accession>A0A8J6YU54</accession>
<name>A0A8J6YU54_9RHOB</name>
<gene>
    <name evidence="2" type="ORF">ICN82_06410</name>
</gene>
<reference evidence="2" key="1">
    <citation type="submission" date="2020-09" db="EMBL/GenBank/DDBJ databases">
        <title>A novel bacterium of genus Mangrovicoccus, isolated from South China Sea.</title>
        <authorList>
            <person name="Huang H."/>
            <person name="Mo K."/>
            <person name="Hu Y."/>
        </authorList>
    </citation>
    <scope>NUCLEOTIDE SEQUENCE</scope>
    <source>
        <strain evidence="2">HB182678</strain>
    </source>
</reference>
<dbReference type="Proteomes" id="UP000609121">
    <property type="component" value="Unassembled WGS sequence"/>
</dbReference>
<proteinExistence type="predicted"/>
<organism evidence="2 3">
    <name type="scientific">Mangrovicoccus algicola</name>
    <dbReference type="NCBI Taxonomy" id="2771008"/>
    <lineage>
        <taxon>Bacteria</taxon>
        <taxon>Pseudomonadati</taxon>
        <taxon>Pseudomonadota</taxon>
        <taxon>Alphaproteobacteria</taxon>
        <taxon>Rhodobacterales</taxon>
        <taxon>Paracoccaceae</taxon>
        <taxon>Mangrovicoccus</taxon>
    </lineage>
</organism>
<feature type="region of interest" description="Disordered" evidence="1">
    <location>
        <begin position="24"/>
        <end position="45"/>
    </location>
</feature>
<evidence type="ECO:0000313" key="3">
    <source>
        <dbReference type="Proteomes" id="UP000609121"/>
    </source>
</evidence>
<dbReference type="RefSeq" id="WP_193180878.1">
    <property type="nucleotide sequence ID" value="NZ_JACVXA010000012.1"/>
</dbReference>
<dbReference type="AlphaFoldDB" id="A0A8J6YU54"/>
<comment type="caution">
    <text evidence="2">The sequence shown here is derived from an EMBL/GenBank/DDBJ whole genome shotgun (WGS) entry which is preliminary data.</text>
</comment>
<keyword evidence="3" id="KW-1185">Reference proteome</keyword>
<evidence type="ECO:0000256" key="1">
    <source>
        <dbReference type="SAM" id="MobiDB-lite"/>
    </source>
</evidence>
<dbReference type="EMBL" id="JACVXA010000012">
    <property type="protein sequence ID" value="MBE3637832.1"/>
    <property type="molecule type" value="Genomic_DNA"/>
</dbReference>
<evidence type="ECO:0000313" key="2">
    <source>
        <dbReference type="EMBL" id="MBE3637832.1"/>
    </source>
</evidence>
<evidence type="ECO:0008006" key="4">
    <source>
        <dbReference type="Google" id="ProtNLM"/>
    </source>
</evidence>
<dbReference type="PROSITE" id="PS51257">
    <property type="entry name" value="PROKAR_LIPOPROTEIN"/>
    <property type="match status" value="1"/>
</dbReference>